<evidence type="ECO:0000259" key="2">
    <source>
        <dbReference type="Pfam" id="PF08327"/>
    </source>
</evidence>
<organism evidence="3 4">
    <name type="scientific">Paenibacillus terreus</name>
    <dbReference type="NCBI Taxonomy" id="1387834"/>
    <lineage>
        <taxon>Bacteria</taxon>
        <taxon>Bacillati</taxon>
        <taxon>Bacillota</taxon>
        <taxon>Bacilli</taxon>
        <taxon>Bacillales</taxon>
        <taxon>Paenibacillaceae</taxon>
        <taxon>Paenibacillus</taxon>
    </lineage>
</organism>
<dbReference type="InterPro" id="IPR013538">
    <property type="entry name" value="ASHA1/2-like_C"/>
</dbReference>
<dbReference type="InterPro" id="IPR023393">
    <property type="entry name" value="START-like_dom_sf"/>
</dbReference>
<evidence type="ECO:0000313" key="4">
    <source>
        <dbReference type="Proteomes" id="UP001580407"/>
    </source>
</evidence>
<accession>A0ABV5BFE0</accession>
<sequence>MEHFKSSGNTITSVIDREIVVNRVFDAPRELVFTTWTDPEHLTHWWGPKGFTITVQEFDVRPGGVWRYIMHGPDGTDYLNKITYREVVSPEKLVYSHGDGDEDESFRVTVTFADQGKHTELTMHMQFKTVEELEHVVKEYGALEGAKSTFDRLAERLTVVTGG</sequence>
<dbReference type="SUPFAM" id="SSF55961">
    <property type="entry name" value="Bet v1-like"/>
    <property type="match status" value="1"/>
</dbReference>
<dbReference type="PANTHER" id="PTHR36929">
    <property type="entry name" value="ATTACHMENT SUBUNIT, PUTATIVE-RELATED"/>
    <property type="match status" value="1"/>
</dbReference>
<protein>
    <submittedName>
        <fullName evidence="3">SRPBCC family protein</fullName>
    </submittedName>
</protein>
<comment type="caution">
    <text evidence="3">The sequence shown here is derived from an EMBL/GenBank/DDBJ whole genome shotgun (WGS) entry which is preliminary data.</text>
</comment>
<name>A0ABV5BFE0_9BACL</name>
<dbReference type="Gene3D" id="3.30.530.20">
    <property type="match status" value="1"/>
</dbReference>
<comment type="similarity">
    <text evidence="1">Belongs to the AHA1 family.</text>
</comment>
<proteinExistence type="inferred from homology"/>
<keyword evidence="4" id="KW-1185">Reference proteome</keyword>
<gene>
    <name evidence="3" type="ORF">ACE3NQ_26385</name>
</gene>
<dbReference type="Pfam" id="PF08327">
    <property type="entry name" value="AHSA1"/>
    <property type="match status" value="1"/>
</dbReference>
<evidence type="ECO:0000256" key="1">
    <source>
        <dbReference type="ARBA" id="ARBA00006817"/>
    </source>
</evidence>
<dbReference type="RefSeq" id="WP_375528120.1">
    <property type="nucleotide sequence ID" value="NZ_JBHILM010000041.1"/>
</dbReference>
<dbReference type="Proteomes" id="UP001580407">
    <property type="component" value="Unassembled WGS sequence"/>
</dbReference>
<reference evidence="3 4" key="1">
    <citation type="submission" date="2024-09" db="EMBL/GenBank/DDBJ databases">
        <authorList>
            <person name="Ruan L."/>
        </authorList>
    </citation>
    <scope>NUCLEOTIDE SEQUENCE [LARGE SCALE GENOMIC DNA]</scope>
    <source>
        <strain evidence="3 4">D33</strain>
    </source>
</reference>
<dbReference type="EMBL" id="JBHILM010000041">
    <property type="protein sequence ID" value="MFB5684437.1"/>
    <property type="molecule type" value="Genomic_DNA"/>
</dbReference>
<dbReference type="PANTHER" id="PTHR36929:SF5">
    <property type="entry name" value="BLR6751 PROTEIN"/>
    <property type="match status" value="1"/>
</dbReference>
<dbReference type="CDD" id="cd08894">
    <property type="entry name" value="SRPBCC_CalC_Aha1-like_1"/>
    <property type="match status" value="1"/>
</dbReference>
<feature type="domain" description="Activator of Hsp90 ATPase homologue 1/2-like C-terminal" evidence="2">
    <location>
        <begin position="26"/>
        <end position="157"/>
    </location>
</feature>
<evidence type="ECO:0000313" key="3">
    <source>
        <dbReference type="EMBL" id="MFB5684437.1"/>
    </source>
</evidence>